<accession>A0A1G4BFT5</accession>
<name>A0A1G4BFT5_9PEZI</name>
<keyword evidence="2" id="KW-1185">Reference proteome</keyword>
<organism evidence="1 2">
    <name type="scientific">Colletotrichum orchidophilum</name>
    <dbReference type="NCBI Taxonomy" id="1209926"/>
    <lineage>
        <taxon>Eukaryota</taxon>
        <taxon>Fungi</taxon>
        <taxon>Dikarya</taxon>
        <taxon>Ascomycota</taxon>
        <taxon>Pezizomycotina</taxon>
        <taxon>Sordariomycetes</taxon>
        <taxon>Hypocreomycetidae</taxon>
        <taxon>Glomerellales</taxon>
        <taxon>Glomerellaceae</taxon>
        <taxon>Colletotrichum</taxon>
    </lineage>
</organism>
<dbReference type="RefSeq" id="XP_022477369.1">
    <property type="nucleotide sequence ID" value="XM_022616061.1"/>
</dbReference>
<comment type="caution">
    <text evidence="1">The sequence shown here is derived from an EMBL/GenBank/DDBJ whole genome shotgun (WGS) entry which is preliminary data.</text>
</comment>
<sequence length="117" mass="12930">MQQVQTIMMRFELIHVRDSVTAMSIIAQSPSSAGLRKVQADSLPAQFHQKPFRRSPTKKLLENVLTASSIRAIWSDSAVDLLHPPIQFDASFIDPSGPIRGDSLADTMCIAEWLPLG</sequence>
<proteinExistence type="predicted"/>
<protein>
    <submittedName>
        <fullName evidence="1">Uncharacterized protein</fullName>
    </submittedName>
</protein>
<evidence type="ECO:0000313" key="1">
    <source>
        <dbReference type="EMBL" id="OHF00225.1"/>
    </source>
</evidence>
<gene>
    <name evidence="1" type="ORF">CORC01_04414</name>
</gene>
<dbReference type="GeneID" id="34557571"/>
<dbReference type="EMBL" id="MJBS01000029">
    <property type="protein sequence ID" value="OHF00225.1"/>
    <property type="molecule type" value="Genomic_DNA"/>
</dbReference>
<evidence type="ECO:0000313" key="2">
    <source>
        <dbReference type="Proteomes" id="UP000176998"/>
    </source>
</evidence>
<dbReference type="AlphaFoldDB" id="A0A1G4BFT5"/>
<reference evidence="1 2" key="1">
    <citation type="submission" date="2016-09" db="EMBL/GenBank/DDBJ databases">
        <authorList>
            <person name="Capua I."/>
            <person name="De Benedictis P."/>
            <person name="Joannis T."/>
            <person name="Lombin L.H."/>
            <person name="Cattoli G."/>
        </authorList>
    </citation>
    <scope>NUCLEOTIDE SEQUENCE [LARGE SCALE GENOMIC DNA]</scope>
    <source>
        <strain evidence="1 2">IMI 309357</strain>
    </source>
</reference>
<dbReference type="Proteomes" id="UP000176998">
    <property type="component" value="Unassembled WGS sequence"/>
</dbReference>